<accession>Z9JIH2</accession>
<protein>
    <submittedName>
        <fullName evidence="1">Uncharacterized protein</fullName>
    </submittedName>
</protein>
<organism evidence="1 2">
    <name type="scientific">Xylella taiwanensis</name>
    <dbReference type="NCBI Taxonomy" id="1444770"/>
    <lineage>
        <taxon>Bacteria</taxon>
        <taxon>Pseudomonadati</taxon>
        <taxon>Pseudomonadota</taxon>
        <taxon>Gammaproteobacteria</taxon>
        <taxon>Lysobacterales</taxon>
        <taxon>Lysobacteraceae</taxon>
        <taxon>Xylella</taxon>
    </lineage>
</organism>
<dbReference type="eggNOG" id="COG1250">
    <property type="taxonomic scope" value="Bacteria"/>
</dbReference>
<dbReference type="STRING" id="1444770.AF72_06795"/>
<gene>
    <name evidence="1" type="ORF">AF72_06795</name>
</gene>
<name>Z9JIH2_9GAMM</name>
<dbReference type="AlphaFoldDB" id="Z9JIH2"/>
<proteinExistence type="predicted"/>
<sequence>MIRIFFLTEQFKDLGGNESHGVHQRFNCDVGGTGIFKADVVIEAIVAQSEAKRALIKSGCECCVDPVDGVKMLLLEIVWRCYVRHWIMLPLPVLGLVPRIFSLTACCFPTFWKQSPPTWRGFPGPVIDEVAVKFGIPMRAIELIDTLNLEVASGVSPGSAWQQGRPEALCLAERMCVKAAGVAAVPSSD</sequence>
<evidence type="ECO:0000313" key="1">
    <source>
        <dbReference type="EMBL" id="EWS78205.1"/>
    </source>
</evidence>
<dbReference type="EMBL" id="JDSQ01000009">
    <property type="protein sequence ID" value="EWS78205.1"/>
    <property type="molecule type" value="Genomic_DNA"/>
</dbReference>
<dbReference type="Proteomes" id="UP000020406">
    <property type="component" value="Unassembled WGS sequence"/>
</dbReference>
<evidence type="ECO:0000313" key="2">
    <source>
        <dbReference type="Proteomes" id="UP000020406"/>
    </source>
</evidence>
<comment type="caution">
    <text evidence="1">The sequence shown here is derived from an EMBL/GenBank/DDBJ whole genome shotgun (WGS) entry which is preliminary data.</text>
</comment>
<reference evidence="1 2" key="1">
    <citation type="journal article" date="2014" name="Genome Announc.">
        <title>Draft Genome Sequence of Xylella fastidiosa Pear Leaf Scorch Strain in Taiwan.</title>
        <authorList>
            <person name="Su C.C."/>
            <person name="Deng W.L."/>
            <person name="Jan F.J."/>
            <person name="Chang C.J."/>
            <person name="Huang H."/>
            <person name="Chen J."/>
        </authorList>
    </citation>
    <scope>NUCLEOTIDE SEQUENCE [LARGE SCALE GENOMIC DNA]</scope>
    <source>
        <strain evidence="1 2">PLS229</strain>
    </source>
</reference>